<proteinExistence type="predicted"/>
<evidence type="ECO:0000313" key="3">
    <source>
        <dbReference type="Proteomes" id="UP000297245"/>
    </source>
</evidence>
<sequence length="199" mass="21570">MAANWSGVGPGPDLEVQVGHSTATGPGPQDIYYMSTPNDKLGMRTAVYTLFMLEIIQIVALGSSGAFTMGFCIYSYAVCRIRDSVSAISIGISFAKLITATVSGSRWIDINDILLLHKVFGAISTMNATTLYFAFFVTISKLYTNSLYTTLNIWASFERDLKKDSCGPPCKRLSPKKDGGVAQRLLLSQDPSENQTGLS</sequence>
<dbReference type="OrthoDB" id="2677454at2759"/>
<dbReference type="AlphaFoldDB" id="A0A4S8LNC9"/>
<keyword evidence="1" id="KW-0472">Membrane</keyword>
<dbReference type="EMBL" id="ML179323">
    <property type="protein sequence ID" value="THU90856.1"/>
    <property type="molecule type" value="Genomic_DNA"/>
</dbReference>
<feature type="transmembrane region" description="Helical" evidence="1">
    <location>
        <begin position="120"/>
        <end position="139"/>
    </location>
</feature>
<organism evidence="2 3">
    <name type="scientific">Dendrothele bispora (strain CBS 962.96)</name>
    <dbReference type="NCBI Taxonomy" id="1314807"/>
    <lineage>
        <taxon>Eukaryota</taxon>
        <taxon>Fungi</taxon>
        <taxon>Dikarya</taxon>
        <taxon>Basidiomycota</taxon>
        <taxon>Agaricomycotina</taxon>
        <taxon>Agaricomycetes</taxon>
        <taxon>Agaricomycetidae</taxon>
        <taxon>Agaricales</taxon>
        <taxon>Agaricales incertae sedis</taxon>
        <taxon>Dendrothele</taxon>
    </lineage>
</organism>
<gene>
    <name evidence="2" type="ORF">K435DRAFT_801695</name>
</gene>
<keyword evidence="1" id="KW-1133">Transmembrane helix</keyword>
<evidence type="ECO:0000313" key="2">
    <source>
        <dbReference type="EMBL" id="THU90856.1"/>
    </source>
</evidence>
<dbReference type="Proteomes" id="UP000297245">
    <property type="component" value="Unassembled WGS sequence"/>
</dbReference>
<evidence type="ECO:0000256" key="1">
    <source>
        <dbReference type="SAM" id="Phobius"/>
    </source>
</evidence>
<feature type="transmembrane region" description="Helical" evidence="1">
    <location>
        <begin position="46"/>
        <end position="73"/>
    </location>
</feature>
<accession>A0A4S8LNC9</accession>
<feature type="transmembrane region" description="Helical" evidence="1">
    <location>
        <begin position="85"/>
        <end position="108"/>
    </location>
</feature>
<keyword evidence="3" id="KW-1185">Reference proteome</keyword>
<name>A0A4S8LNC9_DENBC</name>
<reference evidence="2 3" key="1">
    <citation type="journal article" date="2019" name="Nat. Ecol. Evol.">
        <title>Megaphylogeny resolves global patterns of mushroom evolution.</title>
        <authorList>
            <person name="Varga T."/>
            <person name="Krizsan K."/>
            <person name="Foldi C."/>
            <person name="Dima B."/>
            <person name="Sanchez-Garcia M."/>
            <person name="Sanchez-Ramirez S."/>
            <person name="Szollosi G.J."/>
            <person name="Szarkandi J.G."/>
            <person name="Papp V."/>
            <person name="Albert L."/>
            <person name="Andreopoulos W."/>
            <person name="Angelini C."/>
            <person name="Antonin V."/>
            <person name="Barry K.W."/>
            <person name="Bougher N.L."/>
            <person name="Buchanan P."/>
            <person name="Buyck B."/>
            <person name="Bense V."/>
            <person name="Catcheside P."/>
            <person name="Chovatia M."/>
            <person name="Cooper J."/>
            <person name="Damon W."/>
            <person name="Desjardin D."/>
            <person name="Finy P."/>
            <person name="Geml J."/>
            <person name="Haridas S."/>
            <person name="Hughes K."/>
            <person name="Justo A."/>
            <person name="Karasinski D."/>
            <person name="Kautmanova I."/>
            <person name="Kiss B."/>
            <person name="Kocsube S."/>
            <person name="Kotiranta H."/>
            <person name="LaButti K.M."/>
            <person name="Lechner B.E."/>
            <person name="Liimatainen K."/>
            <person name="Lipzen A."/>
            <person name="Lukacs Z."/>
            <person name="Mihaltcheva S."/>
            <person name="Morgado L.N."/>
            <person name="Niskanen T."/>
            <person name="Noordeloos M.E."/>
            <person name="Ohm R.A."/>
            <person name="Ortiz-Santana B."/>
            <person name="Ovrebo C."/>
            <person name="Racz N."/>
            <person name="Riley R."/>
            <person name="Savchenko A."/>
            <person name="Shiryaev A."/>
            <person name="Soop K."/>
            <person name="Spirin V."/>
            <person name="Szebenyi C."/>
            <person name="Tomsovsky M."/>
            <person name="Tulloss R.E."/>
            <person name="Uehling J."/>
            <person name="Grigoriev I.V."/>
            <person name="Vagvolgyi C."/>
            <person name="Papp T."/>
            <person name="Martin F.M."/>
            <person name="Miettinen O."/>
            <person name="Hibbett D.S."/>
            <person name="Nagy L.G."/>
        </authorList>
    </citation>
    <scope>NUCLEOTIDE SEQUENCE [LARGE SCALE GENOMIC DNA]</scope>
    <source>
        <strain evidence="2 3">CBS 962.96</strain>
    </source>
</reference>
<protein>
    <submittedName>
        <fullName evidence="2">Uncharacterized protein</fullName>
    </submittedName>
</protein>
<keyword evidence="1" id="KW-0812">Transmembrane</keyword>